<dbReference type="VEuPathDB" id="FungiDB:BCV72DRAFT_305816"/>
<proteinExistence type="predicted"/>
<evidence type="ECO:0000313" key="1">
    <source>
        <dbReference type="EMBL" id="ORE06151.1"/>
    </source>
</evidence>
<reference evidence="1" key="1">
    <citation type="journal article" date="2016" name="Proc. Natl. Acad. Sci. U.S.A.">
        <title>Lipid metabolic changes in an early divergent fungus govern the establishment of a mutualistic symbiosis with endobacteria.</title>
        <authorList>
            <person name="Lastovetsky O.A."/>
            <person name="Gaspar M.L."/>
            <person name="Mondo S.J."/>
            <person name="LaButti K.M."/>
            <person name="Sandor L."/>
            <person name="Grigoriev I.V."/>
            <person name="Henry S.A."/>
            <person name="Pawlowska T.E."/>
        </authorList>
    </citation>
    <scope>NUCLEOTIDE SEQUENCE [LARGE SCALE GENOMIC DNA]</scope>
    <source>
        <strain evidence="1">ATCC 52814</strain>
    </source>
</reference>
<organism evidence="1">
    <name type="scientific">Rhizopus microsporus var. microsporus</name>
    <dbReference type="NCBI Taxonomy" id="86635"/>
    <lineage>
        <taxon>Eukaryota</taxon>
        <taxon>Fungi</taxon>
        <taxon>Fungi incertae sedis</taxon>
        <taxon>Mucoromycota</taxon>
        <taxon>Mucoromycotina</taxon>
        <taxon>Mucoromycetes</taxon>
        <taxon>Mucorales</taxon>
        <taxon>Mucorineae</taxon>
        <taxon>Rhizopodaceae</taxon>
        <taxon>Rhizopus</taxon>
    </lineage>
</organism>
<dbReference type="OrthoDB" id="2234378at2759"/>
<dbReference type="EMBL" id="KV921929">
    <property type="protein sequence ID" value="ORE06151.1"/>
    <property type="molecule type" value="Genomic_DNA"/>
</dbReference>
<accession>A0A1X0R2E4</accession>
<dbReference type="AlphaFoldDB" id="A0A1X0R2E4"/>
<gene>
    <name evidence="1" type="ORF">BCV72DRAFT_305816</name>
</gene>
<name>A0A1X0R2E4_RHIZD</name>
<sequence length="167" mass="19691">MSPTNTLFSTDSTEKNKERRELAAHLATHDTCLWTDEDVTLLLLELEIEIGEGTNRFIYDDERMSYCNYLSQTAFSHQAKTPKDILDKIVWLWTTWEAISKATGKSWWKVTEAEKYKLSLVKDDQDQQLISMFKYYNECDRIFAYIKEDEGEVDDEFLFDEGSSIYY</sequence>
<evidence type="ECO:0008006" key="2">
    <source>
        <dbReference type="Google" id="ProtNLM"/>
    </source>
</evidence>
<dbReference type="Proteomes" id="UP000242414">
    <property type="component" value="Unassembled WGS sequence"/>
</dbReference>
<protein>
    <recommendedName>
        <fullName evidence="2">Myb/SANT-like domain-containing protein</fullName>
    </recommendedName>
</protein>